<dbReference type="InterPro" id="IPR028347">
    <property type="entry name" value="START_dom_prot"/>
</dbReference>
<protein>
    <submittedName>
        <fullName evidence="2">START domain-containing protein</fullName>
    </submittedName>
</protein>
<reference evidence="2 3" key="1">
    <citation type="submission" date="2022-04" db="EMBL/GenBank/DDBJ databases">
        <title>Spirosoma sp. strain RP8 genome sequencing and assembly.</title>
        <authorList>
            <person name="Jung Y."/>
        </authorList>
    </citation>
    <scope>NUCLEOTIDE SEQUENCE [LARGE SCALE GENOMIC DNA]</scope>
    <source>
        <strain evidence="2 3">RP8</strain>
    </source>
</reference>
<feature type="domain" description="START" evidence="1">
    <location>
        <begin position="41"/>
        <end position="199"/>
    </location>
</feature>
<keyword evidence="3" id="KW-1185">Reference proteome</keyword>
<sequence length="230" mass="26193">MLDASSHFVDKIMSRFLFLLWFLLCWFSSSSLTVQAQPTGDWHLEKDKDQIQVYSRHVAGSRLTELKVECTLPGTQSQLVALLSDIANYKKTIYKTKSAYLVRRTSETQLTYHIINELPWPVEDRDLTIQMTFAQDPASKLLHIRAVGVPNVVPVQTGIVRVADWLAVWQVRSVGRRNLQVTYTCRVDPGGSIPAWLDNLAAATSAYRSFVLIRESLPQYQGKTFSFLRD</sequence>
<dbReference type="PIRSF" id="PIRSF039033">
    <property type="entry name" value="START_dom"/>
    <property type="match status" value="1"/>
</dbReference>
<name>A0ABT0HS37_9BACT</name>
<dbReference type="Gene3D" id="3.30.530.20">
    <property type="match status" value="1"/>
</dbReference>
<evidence type="ECO:0000313" key="2">
    <source>
        <dbReference type="EMBL" id="MCK8494979.1"/>
    </source>
</evidence>
<dbReference type="InterPro" id="IPR023393">
    <property type="entry name" value="START-like_dom_sf"/>
</dbReference>
<evidence type="ECO:0000259" key="1">
    <source>
        <dbReference type="Pfam" id="PF01852"/>
    </source>
</evidence>
<accession>A0ABT0HS37</accession>
<dbReference type="SUPFAM" id="SSF55961">
    <property type="entry name" value="Bet v1-like"/>
    <property type="match status" value="1"/>
</dbReference>
<evidence type="ECO:0000313" key="3">
    <source>
        <dbReference type="Proteomes" id="UP001202180"/>
    </source>
</evidence>
<dbReference type="InterPro" id="IPR051213">
    <property type="entry name" value="START_lipid_transfer"/>
</dbReference>
<dbReference type="InterPro" id="IPR002913">
    <property type="entry name" value="START_lipid-bd_dom"/>
</dbReference>
<organism evidence="2 3">
    <name type="scientific">Spirosoma liriopis</name>
    <dbReference type="NCBI Taxonomy" id="2937440"/>
    <lineage>
        <taxon>Bacteria</taxon>
        <taxon>Pseudomonadati</taxon>
        <taxon>Bacteroidota</taxon>
        <taxon>Cytophagia</taxon>
        <taxon>Cytophagales</taxon>
        <taxon>Cytophagaceae</taxon>
        <taxon>Spirosoma</taxon>
    </lineage>
</organism>
<comment type="caution">
    <text evidence="2">The sequence shown here is derived from an EMBL/GenBank/DDBJ whole genome shotgun (WGS) entry which is preliminary data.</text>
</comment>
<proteinExistence type="predicted"/>
<dbReference type="EMBL" id="JALPRF010000005">
    <property type="protein sequence ID" value="MCK8494979.1"/>
    <property type="molecule type" value="Genomic_DNA"/>
</dbReference>
<dbReference type="PANTHER" id="PTHR19308:SF14">
    <property type="entry name" value="START DOMAIN-CONTAINING PROTEIN"/>
    <property type="match status" value="1"/>
</dbReference>
<dbReference type="Proteomes" id="UP001202180">
    <property type="component" value="Unassembled WGS sequence"/>
</dbReference>
<dbReference type="PANTHER" id="PTHR19308">
    <property type="entry name" value="PHOSPHATIDYLCHOLINE TRANSFER PROTEIN"/>
    <property type="match status" value="1"/>
</dbReference>
<dbReference type="Pfam" id="PF01852">
    <property type="entry name" value="START"/>
    <property type="match status" value="1"/>
</dbReference>
<gene>
    <name evidence="2" type="ORF">M0L20_24120</name>
</gene>